<dbReference type="EC" id="2.7.7.24" evidence="3"/>
<evidence type="ECO:0000256" key="4">
    <source>
        <dbReference type="ARBA" id="ARBA00022679"/>
    </source>
</evidence>
<keyword evidence="4 10" id="KW-0808">Transferase</keyword>
<dbReference type="InterPro" id="IPR029044">
    <property type="entry name" value="Nucleotide-diphossugar_trans"/>
</dbReference>
<dbReference type="Gene3D" id="3.90.550.10">
    <property type="entry name" value="Spore Coat Polysaccharide Biosynthesis Protein SpsA, Chain A"/>
    <property type="match status" value="1"/>
</dbReference>
<dbReference type="InterPro" id="IPR005835">
    <property type="entry name" value="NTP_transferase_dom"/>
</dbReference>
<sequence>MKGVVLAGGLGTRMYPLTYATNKHLLPVFDKPMIFFPILTLVQAGVKEILVVTSGPHSGHFISVLKNGKELGVKHIEYAYQENPSGGIADALSLAEDFADGGPVTVILGDNTTDSDIRSSVSKFKKGALIFLKKVPYPERFGVPRFDKSDVRKIVEIIEKPQKPPSQYAVTGLYIYDNKVFDYIKKLKPSGRGELEITDVNNRYLNEGELEWAELKGYWLDAGTFESLLLANLFWAKKSGNSKLEELLKYIKKKRMEL</sequence>
<evidence type="ECO:0000256" key="3">
    <source>
        <dbReference type="ARBA" id="ARBA00012461"/>
    </source>
</evidence>
<dbReference type="PANTHER" id="PTHR43532:SF1">
    <property type="entry name" value="GLUCOSE-1-PHOSPHATE THYMIDYLYLTRANSFERASE 1"/>
    <property type="match status" value="1"/>
</dbReference>
<evidence type="ECO:0000256" key="7">
    <source>
        <dbReference type="ARBA" id="ARBA00022842"/>
    </source>
</evidence>
<keyword evidence="5" id="KW-0548">Nucleotidyltransferase</keyword>
<protein>
    <recommendedName>
        <fullName evidence="3">glucose-1-phosphate thymidylyltransferase</fullName>
        <ecNumber evidence="3">2.7.7.24</ecNumber>
    </recommendedName>
</protein>
<dbReference type="EMBL" id="LBWQ01000014">
    <property type="protein sequence ID" value="KKR13553.1"/>
    <property type="molecule type" value="Genomic_DNA"/>
</dbReference>
<comment type="similarity">
    <text evidence="2">Belongs to the glucose-1-phosphate thymidylyltransferase family.</text>
</comment>
<evidence type="ECO:0000259" key="9">
    <source>
        <dbReference type="Pfam" id="PF00483"/>
    </source>
</evidence>
<keyword evidence="7" id="KW-0460">Magnesium</keyword>
<dbReference type="Proteomes" id="UP000034690">
    <property type="component" value="Unassembled WGS sequence"/>
</dbReference>
<evidence type="ECO:0000313" key="11">
    <source>
        <dbReference type="Proteomes" id="UP000034690"/>
    </source>
</evidence>
<evidence type="ECO:0000313" key="10">
    <source>
        <dbReference type="EMBL" id="KKR13553.1"/>
    </source>
</evidence>
<organism evidence="10 11">
    <name type="scientific">Candidatus Woesebacteria bacterium GW2011_GWA1_39_21b</name>
    <dbReference type="NCBI Taxonomy" id="1618551"/>
    <lineage>
        <taxon>Bacteria</taxon>
        <taxon>Candidatus Woeseibacteriota</taxon>
    </lineage>
</organism>
<comment type="caution">
    <text evidence="10">The sequence shown here is derived from an EMBL/GenBank/DDBJ whole genome shotgun (WGS) entry which is preliminary data.</text>
</comment>
<dbReference type="GO" id="GO:0008879">
    <property type="term" value="F:glucose-1-phosphate thymidylyltransferase activity"/>
    <property type="evidence" value="ECO:0007669"/>
    <property type="project" value="UniProtKB-EC"/>
</dbReference>
<proteinExistence type="inferred from homology"/>
<dbReference type="PATRIC" id="fig|1618551.3.peg.661"/>
<evidence type="ECO:0000256" key="5">
    <source>
        <dbReference type="ARBA" id="ARBA00022695"/>
    </source>
</evidence>
<dbReference type="PANTHER" id="PTHR43532">
    <property type="entry name" value="GLUCOSE-1-PHOSPHATE THYMIDYLYLTRANSFERASE"/>
    <property type="match status" value="1"/>
</dbReference>
<dbReference type="AlphaFoldDB" id="A0A0G0NDH0"/>
<dbReference type="GO" id="GO:0046872">
    <property type="term" value="F:metal ion binding"/>
    <property type="evidence" value="ECO:0007669"/>
    <property type="project" value="UniProtKB-KW"/>
</dbReference>
<dbReference type="Pfam" id="PF00483">
    <property type="entry name" value="NTP_transferase"/>
    <property type="match status" value="1"/>
</dbReference>
<gene>
    <name evidence="10" type="ORF">UT40_C0014G0009</name>
</gene>
<evidence type="ECO:0000256" key="6">
    <source>
        <dbReference type="ARBA" id="ARBA00022723"/>
    </source>
</evidence>
<evidence type="ECO:0000256" key="1">
    <source>
        <dbReference type="ARBA" id="ARBA00001946"/>
    </source>
</evidence>
<dbReference type="SUPFAM" id="SSF53448">
    <property type="entry name" value="Nucleotide-diphospho-sugar transferases"/>
    <property type="match status" value="1"/>
</dbReference>
<feature type="domain" description="Nucleotidyl transferase" evidence="9">
    <location>
        <begin position="2"/>
        <end position="236"/>
    </location>
</feature>
<accession>A0A0G0NDH0</accession>
<comment type="catalytic activity">
    <reaction evidence="8">
        <text>dTTP + alpha-D-glucose 1-phosphate + H(+) = dTDP-alpha-D-glucose + diphosphate</text>
        <dbReference type="Rhea" id="RHEA:15225"/>
        <dbReference type="ChEBI" id="CHEBI:15378"/>
        <dbReference type="ChEBI" id="CHEBI:33019"/>
        <dbReference type="ChEBI" id="CHEBI:37568"/>
        <dbReference type="ChEBI" id="CHEBI:57477"/>
        <dbReference type="ChEBI" id="CHEBI:58601"/>
        <dbReference type="EC" id="2.7.7.24"/>
    </reaction>
</comment>
<dbReference type="InterPro" id="IPR005907">
    <property type="entry name" value="G1P_thy_trans_s"/>
</dbReference>
<name>A0A0G0NDH0_9BACT</name>
<keyword evidence="6" id="KW-0479">Metal-binding</keyword>
<evidence type="ECO:0000256" key="8">
    <source>
        <dbReference type="ARBA" id="ARBA00049336"/>
    </source>
</evidence>
<comment type="cofactor">
    <cofactor evidence="1">
        <name>Mg(2+)</name>
        <dbReference type="ChEBI" id="CHEBI:18420"/>
    </cofactor>
</comment>
<evidence type="ECO:0000256" key="2">
    <source>
        <dbReference type="ARBA" id="ARBA00010480"/>
    </source>
</evidence>
<reference evidence="10 11" key="1">
    <citation type="journal article" date="2015" name="Nature">
        <title>rRNA introns, odd ribosomes, and small enigmatic genomes across a large radiation of phyla.</title>
        <authorList>
            <person name="Brown C.T."/>
            <person name="Hug L.A."/>
            <person name="Thomas B.C."/>
            <person name="Sharon I."/>
            <person name="Castelle C.J."/>
            <person name="Singh A."/>
            <person name="Wilkins M.J."/>
            <person name="Williams K.H."/>
            <person name="Banfield J.F."/>
        </authorList>
    </citation>
    <scope>NUCLEOTIDE SEQUENCE [LARGE SCALE GENOMIC DNA]</scope>
</reference>